<gene>
    <name evidence="3" type="ORF">ENX07_01750</name>
</gene>
<reference evidence="3" key="1">
    <citation type="journal article" date="2020" name="mSystems">
        <title>Genome- and Community-Level Interaction Insights into Carbon Utilization and Element Cycling Functions of Hydrothermarchaeota in Hydrothermal Sediment.</title>
        <authorList>
            <person name="Zhou Z."/>
            <person name="Liu Y."/>
            <person name="Xu W."/>
            <person name="Pan J."/>
            <person name="Luo Z.H."/>
            <person name="Li M."/>
        </authorList>
    </citation>
    <scope>NUCLEOTIDE SEQUENCE [LARGE SCALE GENOMIC DNA]</scope>
    <source>
        <strain evidence="3">SpSt-906</strain>
    </source>
</reference>
<dbReference type="CDD" id="cd03801">
    <property type="entry name" value="GT4_PimA-like"/>
    <property type="match status" value="1"/>
</dbReference>
<sequence length="384" mass="44518">MRVCNIFPQFRSLAGGERLGIKITNLLSARGYKVILLTLSMNPECEKELTKGVEVIKFAPFLDRVRNHYWKVFLEHLFVYWLAKLIPEDSDVCLFHKSSSLPALFYFKRFRKAKVPSFYFCYEPPRFLYDLKEETLIRLGIWGRFIQPFYPLLRYLDKKFAQDSDLILAFSEFMRREIERIYLRPVKMIGPLGVDLKGAKEESKGGEKILLTVNRLHPRKRIDILISALPSIIEEYPKIKVLIVGSGPEEMNLKRLVQELGLTEKVNFLGYVADEDLPNFYFLADIYIHLAKNEPFGLSVLEALAFGIPVISVKEGGPGELIKEGETGLFCEPNEKDLAKKTIYLLREEGERLKMGKKASSLVREKFRWEDFIDRLSSLFPDKE</sequence>
<dbReference type="PANTHER" id="PTHR12526">
    <property type="entry name" value="GLYCOSYLTRANSFERASE"/>
    <property type="match status" value="1"/>
</dbReference>
<dbReference type="GO" id="GO:0016757">
    <property type="term" value="F:glycosyltransferase activity"/>
    <property type="evidence" value="ECO:0007669"/>
    <property type="project" value="InterPro"/>
</dbReference>
<accession>A0A7C3UVW7</accession>
<organism evidence="3">
    <name type="scientific">candidate division WOR-3 bacterium</name>
    <dbReference type="NCBI Taxonomy" id="2052148"/>
    <lineage>
        <taxon>Bacteria</taxon>
        <taxon>Bacteria division WOR-3</taxon>
    </lineage>
</organism>
<evidence type="ECO:0000259" key="2">
    <source>
        <dbReference type="Pfam" id="PF13439"/>
    </source>
</evidence>
<protein>
    <submittedName>
        <fullName evidence="3">Glycosyltransferase family 1 protein</fullName>
    </submittedName>
</protein>
<dbReference type="Gene3D" id="3.40.50.2000">
    <property type="entry name" value="Glycogen Phosphorylase B"/>
    <property type="match status" value="2"/>
</dbReference>
<dbReference type="EMBL" id="DTMQ01000011">
    <property type="protein sequence ID" value="HGE98782.1"/>
    <property type="molecule type" value="Genomic_DNA"/>
</dbReference>
<name>A0A7C3UVW7_UNCW3</name>
<evidence type="ECO:0000259" key="1">
    <source>
        <dbReference type="Pfam" id="PF00534"/>
    </source>
</evidence>
<dbReference type="Pfam" id="PF13439">
    <property type="entry name" value="Glyco_transf_4"/>
    <property type="match status" value="1"/>
</dbReference>
<proteinExistence type="predicted"/>
<evidence type="ECO:0000313" key="3">
    <source>
        <dbReference type="EMBL" id="HGE98782.1"/>
    </source>
</evidence>
<keyword evidence="3" id="KW-0808">Transferase</keyword>
<dbReference type="AlphaFoldDB" id="A0A7C3UVW7"/>
<dbReference type="InterPro" id="IPR001296">
    <property type="entry name" value="Glyco_trans_1"/>
</dbReference>
<dbReference type="SUPFAM" id="SSF53756">
    <property type="entry name" value="UDP-Glycosyltransferase/glycogen phosphorylase"/>
    <property type="match status" value="1"/>
</dbReference>
<feature type="domain" description="Glycosyl transferase family 1" evidence="1">
    <location>
        <begin position="199"/>
        <end position="359"/>
    </location>
</feature>
<dbReference type="InterPro" id="IPR028098">
    <property type="entry name" value="Glyco_trans_4-like_N"/>
</dbReference>
<dbReference type="Pfam" id="PF00534">
    <property type="entry name" value="Glycos_transf_1"/>
    <property type="match status" value="1"/>
</dbReference>
<comment type="caution">
    <text evidence="3">The sequence shown here is derived from an EMBL/GenBank/DDBJ whole genome shotgun (WGS) entry which is preliminary data.</text>
</comment>
<feature type="domain" description="Glycosyltransferase subfamily 4-like N-terminal" evidence="2">
    <location>
        <begin position="15"/>
        <end position="189"/>
    </location>
</feature>